<accession>A0A4Y2S6U3</accession>
<proteinExistence type="predicted"/>
<name>A0A4Y2S6U3_ARAVE</name>
<dbReference type="Proteomes" id="UP000499080">
    <property type="component" value="Unassembled WGS sequence"/>
</dbReference>
<reference evidence="1 2" key="1">
    <citation type="journal article" date="2019" name="Sci. Rep.">
        <title>Orb-weaving spider Araneus ventricosus genome elucidates the spidroin gene catalogue.</title>
        <authorList>
            <person name="Kono N."/>
            <person name="Nakamura H."/>
            <person name="Ohtoshi R."/>
            <person name="Moran D.A.P."/>
            <person name="Shinohara A."/>
            <person name="Yoshida Y."/>
            <person name="Fujiwara M."/>
            <person name="Mori M."/>
            <person name="Tomita M."/>
            <person name="Arakawa K."/>
        </authorList>
    </citation>
    <scope>NUCLEOTIDE SEQUENCE [LARGE SCALE GENOMIC DNA]</scope>
</reference>
<comment type="caution">
    <text evidence="1">The sequence shown here is derived from an EMBL/GenBank/DDBJ whole genome shotgun (WGS) entry which is preliminary data.</text>
</comment>
<evidence type="ECO:0000313" key="2">
    <source>
        <dbReference type="Proteomes" id="UP000499080"/>
    </source>
</evidence>
<protein>
    <submittedName>
        <fullName evidence="1">Uncharacterized protein</fullName>
    </submittedName>
</protein>
<evidence type="ECO:0000313" key="1">
    <source>
        <dbReference type="EMBL" id="GBN83005.1"/>
    </source>
</evidence>
<gene>
    <name evidence="1" type="ORF">AVEN_124659_1</name>
</gene>
<sequence>MTAAAINSSSTEAGVLMAITGHGPTPPEGDTYYHWRGVTRPPPEKREPAYLSGEFSSTYMCSHQDTSDMSMRSLRISKRVFPSLEGTGMVDSDVVVLATSPMIERTSSSWIFTITPHPANSVSLPQDQS</sequence>
<dbReference type="AlphaFoldDB" id="A0A4Y2S6U3"/>
<keyword evidence="2" id="KW-1185">Reference proteome</keyword>
<organism evidence="1 2">
    <name type="scientific">Araneus ventricosus</name>
    <name type="common">Orbweaver spider</name>
    <name type="synonym">Epeira ventricosa</name>
    <dbReference type="NCBI Taxonomy" id="182803"/>
    <lineage>
        <taxon>Eukaryota</taxon>
        <taxon>Metazoa</taxon>
        <taxon>Ecdysozoa</taxon>
        <taxon>Arthropoda</taxon>
        <taxon>Chelicerata</taxon>
        <taxon>Arachnida</taxon>
        <taxon>Araneae</taxon>
        <taxon>Araneomorphae</taxon>
        <taxon>Entelegynae</taxon>
        <taxon>Araneoidea</taxon>
        <taxon>Araneidae</taxon>
        <taxon>Araneus</taxon>
    </lineage>
</organism>
<dbReference type="EMBL" id="BGPR01019818">
    <property type="protein sequence ID" value="GBN83005.1"/>
    <property type="molecule type" value="Genomic_DNA"/>
</dbReference>